<evidence type="ECO:0000313" key="1">
    <source>
        <dbReference type="EMBL" id="KKR83789.1"/>
    </source>
</evidence>
<sequence>MKLESELGKIEQEYLQKLINNVSQPPIFEDPQTQSLYEKFIKASFLMEKEEQETCTRLYVEHIAQVKMPEEWWKDNMWLDKVGQNRNCATRPLEDGITFWSKLYEGIPGLLSKKEVEWLVKEDPRGEGGNSLLFHLSMHPLSTLPAIVATYIHAWK</sequence>
<reference evidence="1 2" key="1">
    <citation type="journal article" date="2015" name="Nature">
        <title>rRNA introns, odd ribosomes, and small enigmatic genomes across a large radiation of phyla.</title>
        <authorList>
            <person name="Brown C.T."/>
            <person name="Hug L.A."/>
            <person name="Thomas B.C."/>
            <person name="Sharon I."/>
            <person name="Castelle C.J."/>
            <person name="Singh A."/>
            <person name="Wilkins M.J."/>
            <person name="Williams K.H."/>
            <person name="Banfield J.F."/>
        </authorList>
    </citation>
    <scope>NUCLEOTIDE SEQUENCE [LARGE SCALE GENOMIC DNA]</scope>
</reference>
<accession>A0A0G0U3Z2</accession>
<proteinExistence type="predicted"/>
<dbReference type="EMBL" id="LCAB01000001">
    <property type="protein sequence ID" value="KKR83789.1"/>
    <property type="molecule type" value="Genomic_DNA"/>
</dbReference>
<dbReference type="Proteomes" id="UP000034601">
    <property type="component" value="Unassembled WGS sequence"/>
</dbReference>
<dbReference type="AlphaFoldDB" id="A0A0G0U3Z2"/>
<comment type="caution">
    <text evidence="1">The sequence shown here is derived from an EMBL/GenBank/DDBJ whole genome shotgun (WGS) entry which is preliminary data.</text>
</comment>
<name>A0A0G0U3Z2_9BACT</name>
<protein>
    <submittedName>
        <fullName evidence="1">Uncharacterized protein</fullName>
    </submittedName>
</protein>
<gene>
    <name evidence="1" type="ORF">UU29_C0001G0009</name>
</gene>
<organism evidence="1 2">
    <name type="scientific">Candidatus Daviesbacteria bacterium GW2011_GWA2_40_9</name>
    <dbReference type="NCBI Taxonomy" id="1618424"/>
    <lineage>
        <taxon>Bacteria</taxon>
        <taxon>Candidatus Daviesiibacteriota</taxon>
    </lineage>
</organism>
<evidence type="ECO:0000313" key="2">
    <source>
        <dbReference type="Proteomes" id="UP000034601"/>
    </source>
</evidence>